<gene>
    <name evidence="2" type="ORF">FEZ33_04460</name>
</gene>
<name>A0A5R9E0F6_9LACT</name>
<dbReference type="SUPFAM" id="SSF52821">
    <property type="entry name" value="Rhodanese/Cell cycle control phosphatase"/>
    <property type="match status" value="2"/>
</dbReference>
<dbReference type="SMART" id="SM00450">
    <property type="entry name" value="RHOD"/>
    <property type="match status" value="1"/>
</dbReference>
<dbReference type="Proteomes" id="UP000306420">
    <property type="component" value="Unassembled WGS sequence"/>
</dbReference>
<dbReference type="Pfam" id="PF00581">
    <property type="entry name" value="Rhodanese"/>
    <property type="match status" value="2"/>
</dbReference>
<dbReference type="InterPro" id="IPR036873">
    <property type="entry name" value="Rhodanese-like_dom_sf"/>
</dbReference>
<evidence type="ECO:0000313" key="3">
    <source>
        <dbReference type="Proteomes" id="UP000306420"/>
    </source>
</evidence>
<proteinExistence type="predicted"/>
<dbReference type="AlphaFoldDB" id="A0A5R9E0F6"/>
<dbReference type="EMBL" id="VBSP01000010">
    <property type="protein sequence ID" value="TLQ41818.1"/>
    <property type="molecule type" value="Genomic_DNA"/>
</dbReference>
<dbReference type="InterPro" id="IPR001763">
    <property type="entry name" value="Rhodanese-like_dom"/>
</dbReference>
<accession>A0A5R9E0F6</accession>
<organism evidence="2 3">
    <name type="scientific">Ruoffia tabacinasalis</name>
    <dbReference type="NCBI Taxonomy" id="87458"/>
    <lineage>
        <taxon>Bacteria</taxon>
        <taxon>Bacillati</taxon>
        <taxon>Bacillota</taxon>
        <taxon>Bacilli</taxon>
        <taxon>Lactobacillales</taxon>
        <taxon>Aerococcaceae</taxon>
        <taxon>Ruoffia</taxon>
    </lineage>
</organism>
<dbReference type="RefSeq" id="WP_138404198.1">
    <property type="nucleotide sequence ID" value="NZ_VBSP01000010.1"/>
</dbReference>
<evidence type="ECO:0000259" key="1">
    <source>
        <dbReference type="PROSITE" id="PS50206"/>
    </source>
</evidence>
<dbReference type="CDD" id="cd00158">
    <property type="entry name" value="RHOD"/>
    <property type="match status" value="2"/>
</dbReference>
<protein>
    <submittedName>
        <fullName evidence="2">Rhodanese-like domain-containing protein</fullName>
    </submittedName>
</protein>
<sequence>MQKLNYSSLNGQHIIDTRSQHSFQAGHIVGALNLNLANFKKYAINYFPTNEPMVFVTDDKSSQHLDDLQLSAKELGFTELSGYILFEEIPNSELRQSDTISAKDFLDLEGDYTLLDVRNPSEITRIAPKNNLKSIPFEDLPTSHQSLNNSKHIYTLCGSGNRGTAAASYLETLGFQPIIIEGGMKAIQDEDKYKATGK</sequence>
<dbReference type="OrthoDB" id="9800872at2"/>
<dbReference type="PANTHER" id="PTHR43031:SF16">
    <property type="entry name" value="OXIDOREDUCTASE"/>
    <property type="match status" value="1"/>
</dbReference>
<feature type="domain" description="Rhodanese" evidence="1">
    <location>
        <begin position="8"/>
        <end position="196"/>
    </location>
</feature>
<reference evidence="2 3" key="1">
    <citation type="submission" date="2019-05" db="EMBL/GenBank/DDBJ databases">
        <title>The metagenome of a microbial culture collection derived from dairy environment covers the genomic content of the human microbiome.</title>
        <authorList>
            <person name="Roder T."/>
            <person name="Wuthrich D."/>
            <person name="Sattari Z."/>
            <person name="Von Ah U."/>
            <person name="Bar C."/>
            <person name="Ronchi F."/>
            <person name="Macpherson A.J."/>
            <person name="Ganal-Vonarburg S.C."/>
            <person name="Bruggmann R."/>
            <person name="Vergeres G."/>
        </authorList>
    </citation>
    <scope>NUCLEOTIDE SEQUENCE [LARGE SCALE GENOMIC DNA]</scope>
    <source>
        <strain evidence="2 3">FAM 24227</strain>
    </source>
</reference>
<dbReference type="PANTHER" id="PTHR43031">
    <property type="entry name" value="FAD-DEPENDENT OXIDOREDUCTASE"/>
    <property type="match status" value="1"/>
</dbReference>
<comment type="caution">
    <text evidence="2">The sequence shown here is derived from an EMBL/GenBank/DDBJ whole genome shotgun (WGS) entry which is preliminary data.</text>
</comment>
<dbReference type="PROSITE" id="PS50206">
    <property type="entry name" value="RHODANESE_3"/>
    <property type="match status" value="1"/>
</dbReference>
<dbReference type="Gene3D" id="3.40.250.10">
    <property type="entry name" value="Rhodanese-like domain"/>
    <property type="match status" value="2"/>
</dbReference>
<evidence type="ECO:0000313" key="2">
    <source>
        <dbReference type="EMBL" id="TLQ41818.1"/>
    </source>
</evidence>
<dbReference type="InterPro" id="IPR050229">
    <property type="entry name" value="GlpE_sulfurtransferase"/>
</dbReference>